<organism evidence="1 2">
    <name type="scientific">Blautia hansenii DSM 20583</name>
    <dbReference type="NCBI Taxonomy" id="537007"/>
    <lineage>
        <taxon>Bacteria</taxon>
        <taxon>Bacillati</taxon>
        <taxon>Bacillota</taxon>
        <taxon>Clostridia</taxon>
        <taxon>Lachnospirales</taxon>
        <taxon>Lachnospiraceae</taxon>
        <taxon>Blautia</taxon>
    </lineage>
</organism>
<reference evidence="1" key="1">
    <citation type="submission" date="2009-09" db="EMBL/GenBank/DDBJ databases">
        <authorList>
            <person name="Weinstock G."/>
            <person name="Sodergren E."/>
            <person name="Clifton S."/>
            <person name="Fulton L."/>
            <person name="Fulton B."/>
            <person name="Courtney L."/>
            <person name="Fronick C."/>
            <person name="Harrison M."/>
            <person name="Strong C."/>
            <person name="Farmer C."/>
            <person name="Delahaunty K."/>
            <person name="Markovic C."/>
            <person name="Hall O."/>
            <person name="Minx P."/>
            <person name="Tomlinson C."/>
            <person name="Mitreva M."/>
            <person name="Nelson J."/>
            <person name="Hou S."/>
            <person name="Wollam A."/>
            <person name="Pepin K.H."/>
            <person name="Johnson M."/>
            <person name="Bhonagiri V."/>
            <person name="Nash W.E."/>
            <person name="Warren W."/>
            <person name="Chinwalla A."/>
            <person name="Mardis E.R."/>
            <person name="Wilson R.K."/>
        </authorList>
    </citation>
    <scope>NUCLEOTIDE SEQUENCE [LARGE SCALE GENOMIC DNA]</scope>
    <source>
        <strain evidence="1">DSM 20583</strain>
    </source>
</reference>
<gene>
    <name evidence="1" type="ORF">BLAHAN_05303</name>
</gene>
<dbReference type="Proteomes" id="UP000003755">
    <property type="component" value="Unassembled WGS sequence"/>
</dbReference>
<evidence type="ECO:0000313" key="2">
    <source>
        <dbReference type="Proteomes" id="UP000003755"/>
    </source>
</evidence>
<proteinExistence type="predicted"/>
<protein>
    <submittedName>
        <fullName evidence="1">Uncharacterized protein</fullName>
    </submittedName>
</protein>
<evidence type="ECO:0000313" key="1">
    <source>
        <dbReference type="EMBL" id="EEX21942.1"/>
    </source>
</evidence>
<dbReference type="HOGENOM" id="CLU_2647273_0_0_9"/>
<keyword evidence="2" id="KW-1185">Reference proteome</keyword>
<sequence>MKNKISGKHIYPNDGTDSRLKYCRNIPTQHFFQQCQIKNPIENPKNYKVNYSLFPFWVRWIDNVIEFFEKITGKEF</sequence>
<dbReference type="STRING" id="537007.BLAHAN_05303"/>
<comment type="caution">
    <text evidence="1">The sequence shown here is derived from an EMBL/GenBank/DDBJ whole genome shotgun (WGS) entry which is preliminary data.</text>
</comment>
<dbReference type="AlphaFoldDB" id="C9L7D7"/>
<dbReference type="EMBL" id="ABYU02000014">
    <property type="protein sequence ID" value="EEX21942.1"/>
    <property type="molecule type" value="Genomic_DNA"/>
</dbReference>
<name>C9L7D7_BLAHA</name>
<dbReference type="RefSeq" id="WP_003020197.1">
    <property type="nucleotide sequence ID" value="NZ_CP022413.2"/>
</dbReference>
<accession>C9L7D7</accession>